<dbReference type="Pfam" id="PF13692">
    <property type="entry name" value="Glyco_trans_1_4"/>
    <property type="match status" value="1"/>
</dbReference>
<accession>A0A0F9NE58</accession>
<dbReference type="AlphaFoldDB" id="A0A0F9NE58"/>
<sequence>MGKKRNLKIELLCNDGSPLGVIPPMIDGAGVGGAELSMMSLMKALASRGHIPIVYNNPTTPDKYDGVEYRPLSAFNTRSRRDVLIVYRSPNARAVPMLAGLRKIWWSTDQFTVGSFTNLSHVVDFCVTISPYHTRYHIDHWGIDKNKIGHIDLGVRIDDYENMPAKIPGRMIYCSVPDRGLMVLNAAWPQIKKLAPDASLVITSDYRLWGNASPGNTAYRLAFAGMDDVVFYGRVPRAELVKMQMEAEIHAYPCSYEELFCISVAECQVAGAMPVTTGAGSLRTTNEFGIILPGDPKLPQFVRAFAEKVAGLVSSDRDFMEARRRSMIVGAKQRFDWRAIAERWEHLFYEGKLS</sequence>
<dbReference type="SUPFAM" id="SSF53756">
    <property type="entry name" value="UDP-Glycosyltransferase/glycogen phosphorylase"/>
    <property type="match status" value="1"/>
</dbReference>
<dbReference type="PANTHER" id="PTHR12526">
    <property type="entry name" value="GLYCOSYLTRANSFERASE"/>
    <property type="match status" value="1"/>
</dbReference>
<evidence type="ECO:0008006" key="2">
    <source>
        <dbReference type="Google" id="ProtNLM"/>
    </source>
</evidence>
<organism evidence="1">
    <name type="scientific">marine sediment metagenome</name>
    <dbReference type="NCBI Taxonomy" id="412755"/>
    <lineage>
        <taxon>unclassified sequences</taxon>
        <taxon>metagenomes</taxon>
        <taxon>ecological metagenomes</taxon>
    </lineage>
</organism>
<dbReference type="CDD" id="cd03801">
    <property type="entry name" value="GT4_PimA-like"/>
    <property type="match status" value="1"/>
</dbReference>
<name>A0A0F9NE58_9ZZZZ</name>
<protein>
    <recommendedName>
        <fullName evidence="2">Glycosyl transferase family 1 domain-containing protein</fullName>
    </recommendedName>
</protein>
<evidence type="ECO:0000313" key="1">
    <source>
        <dbReference type="EMBL" id="KKM79682.1"/>
    </source>
</evidence>
<comment type="caution">
    <text evidence="1">The sequence shown here is derived from an EMBL/GenBank/DDBJ whole genome shotgun (WGS) entry which is preliminary data.</text>
</comment>
<dbReference type="Gene3D" id="3.40.50.2000">
    <property type="entry name" value="Glycogen Phosphorylase B"/>
    <property type="match status" value="2"/>
</dbReference>
<proteinExistence type="predicted"/>
<dbReference type="EMBL" id="LAZR01008301">
    <property type="protein sequence ID" value="KKM79682.1"/>
    <property type="molecule type" value="Genomic_DNA"/>
</dbReference>
<reference evidence="1" key="1">
    <citation type="journal article" date="2015" name="Nature">
        <title>Complex archaea that bridge the gap between prokaryotes and eukaryotes.</title>
        <authorList>
            <person name="Spang A."/>
            <person name="Saw J.H."/>
            <person name="Jorgensen S.L."/>
            <person name="Zaremba-Niedzwiedzka K."/>
            <person name="Martijn J."/>
            <person name="Lind A.E."/>
            <person name="van Eijk R."/>
            <person name="Schleper C."/>
            <person name="Guy L."/>
            <person name="Ettema T.J."/>
        </authorList>
    </citation>
    <scope>NUCLEOTIDE SEQUENCE</scope>
</reference>
<gene>
    <name evidence="1" type="ORF">LCGC14_1347450</name>
</gene>